<dbReference type="Proteomes" id="UP000256373">
    <property type="component" value="Unassembled WGS sequence"/>
</dbReference>
<reference evidence="1 2" key="1">
    <citation type="submission" date="2018-07" db="EMBL/GenBank/DDBJ databases">
        <title>Dyadobacter roseus sp. nov., isolated from rose rhizosphere soil.</title>
        <authorList>
            <person name="Chen L."/>
        </authorList>
    </citation>
    <scope>NUCLEOTIDE SEQUENCE [LARGE SCALE GENOMIC DNA]</scope>
    <source>
        <strain evidence="1 2">RS19</strain>
    </source>
</reference>
<protein>
    <submittedName>
        <fullName evidence="1">Uncharacterized protein</fullName>
    </submittedName>
</protein>
<comment type="caution">
    <text evidence="1">The sequence shown here is derived from an EMBL/GenBank/DDBJ whole genome shotgun (WGS) entry which is preliminary data.</text>
</comment>
<dbReference type="AlphaFoldDB" id="A0A3D8Y2L5"/>
<sequence>MGLISCEQQDDIKKVTTLETAKTAFKRSEPAEFTFKSDAPPSQIKWSVSPEKNVTLTTDGYTARVLFKNPGRYQVTATDNRTTSRTFVNVDTLSYSPGDTVTIPTQPEPPVVNPIDTAKVVVIDTVGTHDRIVSLTGDEFTVSPTLVDSTMGNGVEFSFKSTNQYNCLNSRLKYTTQPGYLTDGNLEVQFLHVIQPGSRYCKEGQSHLSHSLLLMIRNNETKRIKIELNGISYQGSITRSENTYSINWPYTSGIKFLTLNIQR</sequence>
<organism evidence="1 2">
    <name type="scientific">Dyadobacter luteus</name>
    <dbReference type="NCBI Taxonomy" id="2259619"/>
    <lineage>
        <taxon>Bacteria</taxon>
        <taxon>Pseudomonadati</taxon>
        <taxon>Bacteroidota</taxon>
        <taxon>Cytophagia</taxon>
        <taxon>Cytophagales</taxon>
        <taxon>Spirosomataceae</taxon>
        <taxon>Dyadobacter</taxon>
    </lineage>
</organism>
<name>A0A3D8Y2L5_9BACT</name>
<gene>
    <name evidence="1" type="ORF">DSL64_27900</name>
</gene>
<keyword evidence="2" id="KW-1185">Reference proteome</keyword>
<evidence type="ECO:0000313" key="1">
    <source>
        <dbReference type="EMBL" id="REA55702.1"/>
    </source>
</evidence>
<accession>A0A3D8Y2L5</accession>
<dbReference type="EMBL" id="QNUL01000045">
    <property type="protein sequence ID" value="REA55702.1"/>
    <property type="molecule type" value="Genomic_DNA"/>
</dbReference>
<evidence type="ECO:0000313" key="2">
    <source>
        <dbReference type="Proteomes" id="UP000256373"/>
    </source>
</evidence>
<proteinExistence type="predicted"/>